<dbReference type="Pfam" id="PF01047">
    <property type="entry name" value="MarR"/>
    <property type="match status" value="1"/>
</dbReference>
<dbReference type="EMBL" id="FCOX02000024">
    <property type="protein sequence ID" value="SAK86115.1"/>
    <property type="molecule type" value="Genomic_DNA"/>
</dbReference>
<evidence type="ECO:0000313" key="5">
    <source>
        <dbReference type="EMBL" id="SAK86115.1"/>
    </source>
</evidence>
<dbReference type="Proteomes" id="UP000071859">
    <property type="component" value="Unassembled WGS sequence"/>
</dbReference>
<dbReference type="PANTHER" id="PTHR42756">
    <property type="entry name" value="TRANSCRIPTIONAL REGULATOR, MARR"/>
    <property type="match status" value="1"/>
</dbReference>
<dbReference type="SMART" id="SM00347">
    <property type="entry name" value="HTH_MARR"/>
    <property type="match status" value="1"/>
</dbReference>
<dbReference type="Gene3D" id="1.10.10.10">
    <property type="entry name" value="Winged helix-like DNA-binding domain superfamily/Winged helix DNA-binding domain"/>
    <property type="match status" value="1"/>
</dbReference>
<dbReference type="InterPro" id="IPR036388">
    <property type="entry name" value="WH-like_DNA-bd_sf"/>
</dbReference>
<keyword evidence="3" id="KW-0804">Transcription</keyword>
<evidence type="ECO:0000256" key="2">
    <source>
        <dbReference type="ARBA" id="ARBA00023125"/>
    </source>
</evidence>
<organism evidence="5 6">
    <name type="scientific">Caballeronia calidae</name>
    <dbReference type="NCBI Taxonomy" id="1777139"/>
    <lineage>
        <taxon>Bacteria</taxon>
        <taxon>Pseudomonadati</taxon>
        <taxon>Pseudomonadota</taxon>
        <taxon>Betaproteobacteria</taxon>
        <taxon>Burkholderiales</taxon>
        <taxon>Burkholderiaceae</taxon>
        <taxon>Caballeronia</taxon>
    </lineage>
</organism>
<evidence type="ECO:0000256" key="1">
    <source>
        <dbReference type="ARBA" id="ARBA00023015"/>
    </source>
</evidence>
<dbReference type="AlphaFoldDB" id="A0A158CUU3"/>
<sequence length="260" mass="29660">MPGPFPCSGPSTIFYSISNYNGRETEPREQVGVCPKRRPERLERAWRRNDRYHVGETRFAKEDTVMTRKKNLEGAPRETAEMLRHWHESVPNDRLAHLVKDATRSMVRALQMRLAEHSVSFGHWTFLRILWETDGLTQRELSEQAGVMAPTTFAAVTAMEKLGLVERQQRPENKKNTHVFLTAEGRALRDKLVPLAEEVNEISVTGLSERDITTARKVLLAIIENLAEDEAGSTNPMRRVPSTRELGRIIAERGETFEDA</sequence>
<accession>A0A158CUU3</accession>
<dbReference type="PANTHER" id="PTHR42756:SF1">
    <property type="entry name" value="TRANSCRIPTIONAL REPRESSOR OF EMRAB OPERON"/>
    <property type="match status" value="1"/>
</dbReference>
<evidence type="ECO:0000313" key="6">
    <source>
        <dbReference type="Proteomes" id="UP000071859"/>
    </source>
</evidence>
<proteinExistence type="predicted"/>
<evidence type="ECO:0000256" key="3">
    <source>
        <dbReference type="ARBA" id="ARBA00023163"/>
    </source>
</evidence>
<protein>
    <submittedName>
        <fullName evidence="5">MarR family transcriptional regulator</fullName>
    </submittedName>
</protein>
<dbReference type="PROSITE" id="PS50995">
    <property type="entry name" value="HTH_MARR_2"/>
    <property type="match status" value="1"/>
</dbReference>
<dbReference type="SUPFAM" id="SSF46785">
    <property type="entry name" value="Winged helix' DNA-binding domain"/>
    <property type="match status" value="1"/>
</dbReference>
<keyword evidence="2" id="KW-0238">DNA-binding</keyword>
<keyword evidence="6" id="KW-1185">Reference proteome</keyword>
<feature type="domain" description="HTH marR-type" evidence="4">
    <location>
        <begin position="92"/>
        <end position="224"/>
    </location>
</feature>
<dbReference type="InterPro" id="IPR036390">
    <property type="entry name" value="WH_DNA-bd_sf"/>
</dbReference>
<dbReference type="GO" id="GO:0003677">
    <property type="term" value="F:DNA binding"/>
    <property type="evidence" value="ECO:0007669"/>
    <property type="project" value="UniProtKB-KW"/>
</dbReference>
<reference evidence="5" key="1">
    <citation type="submission" date="2016-01" db="EMBL/GenBank/DDBJ databases">
        <authorList>
            <person name="Peeters C."/>
        </authorList>
    </citation>
    <scope>NUCLEOTIDE SEQUENCE</scope>
    <source>
        <strain evidence="5">LMG 29321</strain>
    </source>
</reference>
<evidence type="ECO:0000259" key="4">
    <source>
        <dbReference type="PROSITE" id="PS50995"/>
    </source>
</evidence>
<keyword evidence="1" id="KW-0805">Transcription regulation</keyword>
<dbReference type="InterPro" id="IPR000835">
    <property type="entry name" value="HTH_MarR-typ"/>
</dbReference>
<dbReference type="GO" id="GO:0003700">
    <property type="term" value="F:DNA-binding transcription factor activity"/>
    <property type="evidence" value="ECO:0007669"/>
    <property type="project" value="InterPro"/>
</dbReference>
<comment type="caution">
    <text evidence="5">The sequence shown here is derived from an EMBL/GenBank/DDBJ whole genome shotgun (WGS) entry which is preliminary data.</text>
</comment>
<gene>
    <name evidence="5" type="ORF">AWB78_04407</name>
</gene>
<name>A0A158CUU3_9BURK</name>